<evidence type="ECO:0008006" key="4">
    <source>
        <dbReference type="Google" id="ProtNLM"/>
    </source>
</evidence>
<protein>
    <recommendedName>
        <fullName evidence="4">Lipoprotein</fullName>
    </recommendedName>
</protein>
<reference evidence="2 3" key="1">
    <citation type="submission" date="2014-07" db="EMBL/GenBank/DDBJ databases">
        <title>Draft Genome Sequence of Gephyronic Acid Producer, Cystobacter violaceus Strain Cb vi76.</title>
        <authorList>
            <person name="Stevens D.C."/>
            <person name="Young J."/>
            <person name="Carmichael R."/>
            <person name="Tan J."/>
            <person name="Taylor R.E."/>
        </authorList>
    </citation>
    <scope>NUCLEOTIDE SEQUENCE [LARGE SCALE GENOMIC DNA]</scope>
    <source>
        <strain evidence="2 3">Cb vi76</strain>
    </source>
</reference>
<feature type="signal peptide" evidence="1">
    <location>
        <begin position="1"/>
        <end position="22"/>
    </location>
</feature>
<proteinExistence type="predicted"/>
<dbReference type="EMBL" id="JPMI01000201">
    <property type="protein sequence ID" value="KFA90591.1"/>
    <property type="molecule type" value="Genomic_DNA"/>
</dbReference>
<name>A0A084SQ56_9BACT</name>
<sequence length="114" mass="11587">MKLRWNVLGAVLLGLGLVGCGATVGDACTTDADCGDKGFCINNQAFTPGGYCSQSCVPGKDETCPTGSSCVSKGYAEDVSACFLECTSDDDCRTGYKCTGGFQGNPLSVCVAGN</sequence>
<dbReference type="AlphaFoldDB" id="A0A084SQ56"/>
<dbReference type="PROSITE" id="PS51257">
    <property type="entry name" value="PROKAR_LIPOPROTEIN"/>
    <property type="match status" value="1"/>
</dbReference>
<feature type="chain" id="PRO_5001781618" description="Lipoprotein" evidence="1">
    <location>
        <begin position="23"/>
        <end position="114"/>
    </location>
</feature>
<organism evidence="2 3">
    <name type="scientific">Archangium violaceum Cb vi76</name>
    <dbReference type="NCBI Taxonomy" id="1406225"/>
    <lineage>
        <taxon>Bacteria</taxon>
        <taxon>Pseudomonadati</taxon>
        <taxon>Myxococcota</taxon>
        <taxon>Myxococcia</taxon>
        <taxon>Myxococcales</taxon>
        <taxon>Cystobacterineae</taxon>
        <taxon>Archangiaceae</taxon>
        <taxon>Archangium</taxon>
    </lineage>
</organism>
<keyword evidence="1" id="KW-0732">Signal</keyword>
<evidence type="ECO:0000256" key="1">
    <source>
        <dbReference type="SAM" id="SignalP"/>
    </source>
</evidence>
<dbReference type="Proteomes" id="UP000028547">
    <property type="component" value="Unassembled WGS sequence"/>
</dbReference>
<dbReference type="RefSeq" id="WP_043401735.1">
    <property type="nucleotide sequence ID" value="NZ_JPMI01000201.1"/>
</dbReference>
<evidence type="ECO:0000313" key="3">
    <source>
        <dbReference type="Proteomes" id="UP000028547"/>
    </source>
</evidence>
<evidence type="ECO:0000313" key="2">
    <source>
        <dbReference type="EMBL" id="KFA90591.1"/>
    </source>
</evidence>
<comment type="caution">
    <text evidence="2">The sequence shown here is derived from an EMBL/GenBank/DDBJ whole genome shotgun (WGS) entry which is preliminary data.</text>
</comment>
<gene>
    <name evidence="2" type="ORF">Q664_27385</name>
</gene>
<accession>A0A084SQ56</accession>